<dbReference type="OrthoDB" id="5371740at2759"/>
<organism evidence="4 5">
    <name type="scientific">Exophiala aquamarina CBS 119918</name>
    <dbReference type="NCBI Taxonomy" id="1182545"/>
    <lineage>
        <taxon>Eukaryota</taxon>
        <taxon>Fungi</taxon>
        <taxon>Dikarya</taxon>
        <taxon>Ascomycota</taxon>
        <taxon>Pezizomycotina</taxon>
        <taxon>Eurotiomycetes</taxon>
        <taxon>Chaetothyriomycetidae</taxon>
        <taxon>Chaetothyriales</taxon>
        <taxon>Herpotrichiellaceae</taxon>
        <taxon>Exophiala</taxon>
    </lineage>
</organism>
<dbReference type="SUPFAM" id="SSF51735">
    <property type="entry name" value="NAD(P)-binding Rossmann-fold domains"/>
    <property type="match status" value="1"/>
</dbReference>
<comment type="similarity">
    <text evidence="1">Belongs to the short-chain dehydrogenases/reductases (SDR) family.</text>
</comment>
<evidence type="ECO:0000256" key="2">
    <source>
        <dbReference type="ARBA" id="ARBA00023002"/>
    </source>
</evidence>
<feature type="domain" description="Ketoreductase" evidence="3">
    <location>
        <begin position="17"/>
        <end position="203"/>
    </location>
</feature>
<dbReference type="HOGENOM" id="CLU_010194_13_1_1"/>
<dbReference type="Proteomes" id="UP000027920">
    <property type="component" value="Unassembled WGS sequence"/>
</dbReference>
<comment type="caution">
    <text evidence="4">The sequence shown here is derived from an EMBL/GenBank/DDBJ whole genome shotgun (WGS) entry which is preliminary data.</text>
</comment>
<reference evidence="4 5" key="1">
    <citation type="submission" date="2013-03" db="EMBL/GenBank/DDBJ databases">
        <title>The Genome Sequence of Exophiala aquamarina CBS 119918.</title>
        <authorList>
            <consortium name="The Broad Institute Genomics Platform"/>
            <person name="Cuomo C."/>
            <person name="de Hoog S."/>
            <person name="Gorbushina A."/>
            <person name="Walker B."/>
            <person name="Young S.K."/>
            <person name="Zeng Q."/>
            <person name="Gargeya S."/>
            <person name="Fitzgerald M."/>
            <person name="Haas B."/>
            <person name="Abouelleil A."/>
            <person name="Allen A.W."/>
            <person name="Alvarado L."/>
            <person name="Arachchi H.M."/>
            <person name="Berlin A.M."/>
            <person name="Chapman S.B."/>
            <person name="Gainer-Dewar J."/>
            <person name="Goldberg J."/>
            <person name="Griggs A."/>
            <person name="Gujja S."/>
            <person name="Hansen M."/>
            <person name="Howarth C."/>
            <person name="Imamovic A."/>
            <person name="Ireland A."/>
            <person name="Larimer J."/>
            <person name="McCowan C."/>
            <person name="Murphy C."/>
            <person name="Pearson M."/>
            <person name="Poon T.W."/>
            <person name="Priest M."/>
            <person name="Roberts A."/>
            <person name="Saif S."/>
            <person name="Shea T."/>
            <person name="Sisk P."/>
            <person name="Sykes S."/>
            <person name="Wortman J."/>
            <person name="Nusbaum C."/>
            <person name="Birren B."/>
        </authorList>
    </citation>
    <scope>NUCLEOTIDE SEQUENCE [LARGE SCALE GENOMIC DNA]</scope>
    <source>
        <strain evidence="4 5">CBS 119918</strain>
    </source>
</reference>
<dbReference type="VEuPathDB" id="FungiDB:A1O9_11569"/>
<sequence>MSQVEIDPKLRYKLTGKTTLITGAAGGIGAAIVQLFAKHGANVVLTDLEHNRKAAEALIELLGGTSRAAFIPANTLIWAEMKNLFKEVIQRFGRLDIVIANAGLMESNPTLDMSLTDDHGDLVEATDASKVIDVNIKGTLNTLRLGLFHLKDNPIEDNLMARGSIVLVSSTSGYFGASGVAAYVSSKHGVTGLLRASQVWAEKYGVRINGVAPFVTPTNMAAFHEIWASKGLPSNTPEGVAAVIAQMALDPTRKGQCCLTCGSILVELEASRNALHTSWVGKEASELMATAGKTFRDIGGYPLPQLSALSRI</sequence>
<evidence type="ECO:0000256" key="1">
    <source>
        <dbReference type="ARBA" id="ARBA00006484"/>
    </source>
</evidence>
<dbReference type="InterPro" id="IPR036291">
    <property type="entry name" value="NAD(P)-bd_dom_sf"/>
</dbReference>
<dbReference type="PANTHER" id="PTHR43180:SF63">
    <property type="entry name" value="DEHYDROGENASE_REDUCTASE FAMILY PROTEIN, PUTATIVE (AFU_ORTHOLOGUE AFUA_6G03520)-RELATED"/>
    <property type="match status" value="1"/>
</dbReference>
<dbReference type="Pfam" id="PF00106">
    <property type="entry name" value="adh_short"/>
    <property type="match status" value="1"/>
</dbReference>
<protein>
    <recommendedName>
        <fullName evidence="3">Ketoreductase domain-containing protein</fullName>
    </recommendedName>
</protein>
<keyword evidence="5" id="KW-1185">Reference proteome</keyword>
<dbReference type="EMBL" id="AMGV01000018">
    <property type="protein sequence ID" value="KEF52329.1"/>
    <property type="molecule type" value="Genomic_DNA"/>
</dbReference>
<accession>A0A072NWV7</accession>
<dbReference type="GO" id="GO:0016491">
    <property type="term" value="F:oxidoreductase activity"/>
    <property type="evidence" value="ECO:0007669"/>
    <property type="project" value="UniProtKB-KW"/>
</dbReference>
<name>A0A072NWV7_9EURO</name>
<dbReference type="STRING" id="1182545.A0A072NWV7"/>
<dbReference type="PRINTS" id="PR00081">
    <property type="entry name" value="GDHRDH"/>
</dbReference>
<dbReference type="InterPro" id="IPR057326">
    <property type="entry name" value="KR_dom"/>
</dbReference>
<gene>
    <name evidence="4" type="ORF">A1O9_11569</name>
</gene>
<dbReference type="GeneID" id="25286467"/>
<dbReference type="PANTHER" id="PTHR43180">
    <property type="entry name" value="3-OXOACYL-(ACYL-CARRIER-PROTEIN) REDUCTASE (AFU_ORTHOLOGUE AFUA_6G11210)"/>
    <property type="match status" value="1"/>
</dbReference>
<dbReference type="AlphaFoldDB" id="A0A072NWV7"/>
<keyword evidence="2" id="KW-0560">Oxidoreductase</keyword>
<evidence type="ECO:0000313" key="4">
    <source>
        <dbReference type="EMBL" id="KEF52329.1"/>
    </source>
</evidence>
<dbReference type="Gene3D" id="3.40.50.720">
    <property type="entry name" value="NAD(P)-binding Rossmann-like Domain"/>
    <property type="match status" value="1"/>
</dbReference>
<evidence type="ECO:0000259" key="3">
    <source>
        <dbReference type="SMART" id="SM00822"/>
    </source>
</evidence>
<dbReference type="InterPro" id="IPR002347">
    <property type="entry name" value="SDR_fam"/>
</dbReference>
<dbReference type="RefSeq" id="XP_013254919.1">
    <property type="nucleotide sequence ID" value="XM_013399465.1"/>
</dbReference>
<proteinExistence type="inferred from homology"/>
<dbReference type="SMART" id="SM00822">
    <property type="entry name" value="PKS_KR"/>
    <property type="match status" value="1"/>
</dbReference>
<evidence type="ECO:0000313" key="5">
    <source>
        <dbReference type="Proteomes" id="UP000027920"/>
    </source>
</evidence>